<comment type="subcellular location">
    <subcellularLocation>
        <location evidence="1">Cell membrane</location>
        <topology evidence="1">Multi-pass membrane protein</topology>
    </subcellularLocation>
</comment>
<feature type="transmembrane region" description="Helical" evidence="8">
    <location>
        <begin position="150"/>
        <end position="175"/>
    </location>
</feature>
<dbReference type="Gene3D" id="1.10.3720.10">
    <property type="entry name" value="MetI-like"/>
    <property type="match status" value="1"/>
</dbReference>
<accession>A0A0F9UPM2</accession>
<evidence type="ECO:0000256" key="7">
    <source>
        <dbReference type="ARBA" id="ARBA00023136"/>
    </source>
</evidence>
<feature type="transmembrane region" description="Helical" evidence="8">
    <location>
        <begin position="61"/>
        <end position="94"/>
    </location>
</feature>
<gene>
    <name evidence="10" type="ORF">LCGC14_0505040</name>
</gene>
<evidence type="ECO:0000256" key="4">
    <source>
        <dbReference type="ARBA" id="ARBA00022475"/>
    </source>
</evidence>
<dbReference type="Pfam" id="PF00528">
    <property type="entry name" value="BPD_transp_1"/>
    <property type="match status" value="1"/>
</dbReference>
<evidence type="ECO:0000256" key="5">
    <source>
        <dbReference type="ARBA" id="ARBA00022692"/>
    </source>
</evidence>
<dbReference type="AlphaFoldDB" id="A0A0F9UPM2"/>
<evidence type="ECO:0000256" key="8">
    <source>
        <dbReference type="SAM" id="Phobius"/>
    </source>
</evidence>
<keyword evidence="6 8" id="KW-1133">Transmembrane helix</keyword>
<dbReference type="GO" id="GO:0005886">
    <property type="term" value="C:plasma membrane"/>
    <property type="evidence" value="ECO:0007669"/>
    <property type="project" value="UniProtKB-SubCell"/>
</dbReference>
<organism evidence="10">
    <name type="scientific">marine sediment metagenome</name>
    <dbReference type="NCBI Taxonomy" id="412755"/>
    <lineage>
        <taxon>unclassified sequences</taxon>
        <taxon>metagenomes</taxon>
        <taxon>ecological metagenomes</taxon>
    </lineage>
</organism>
<dbReference type="PANTHER" id="PTHR42929:SF1">
    <property type="entry name" value="INNER MEMBRANE ABC TRANSPORTER PERMEASE PROTEIN YDCU-RELATED"/>
    <property type="match status" value="1"/>
</dbReference>
<keyword evidence="3" id="KW-0813">Transport</keyword>
<evidence type="ECO:0000313" key="10">
    <source>
        <dbReference type="EMBL" id="KKN63131.1"/>
    </source>
</evidence>
<evidence type="ECO:0000259" key="9">
    <source>
        <dbReference type="PROSITE" id="PS50928"/>
    </source>
</evidence>
<comment type="similarity">
    <text evidence="2">Belongs to the binding-protein-dependent transport system permease family. CysTW subfamily.</text>
</comment>
<keyword evidence="7 8" id="KW-0472">Membrane</keyword>
<dbReference type="CDD" id="cd06261">
    <property type="entry name" value="TM_PBP2"/>
    <property type="match status" value="1"/>
</dbReference>
<feature type="domain" description="ABC transmembrane type-1" evidence="9">
    <location>
        <begin position="70"/>
        <end position="276"/>
    </location>
</feature>
<feature type="transmembrane region" description="Helical" evidence="8">
    <location>
        <begin position="257"/>
        <end position="280"/>
    </location>
</feature>
<keyword evidence="5 8" id="KW-0812">Transmembrane</keyword>
<evidence type="ECO:0000256" key="2">
    <source>
        <dbReference type="ARBA" id="ARBA00007069"/>
    </source>
</evidence>
<reference evidence="10" key="1">
    <citation type="journal article" date="2015" name="Nature">
        <title>Complex archaea that bridge the gap between prokaryotes and eukaryotes.</title>
        <authorList>
            <person name="Spang A."/>
            <person name="Saw J.H."/>
            <person name="Jorgensen S.L."/>
            <person name="Zaremba-Niedzwiedzka K."/>
            <person name="Martijn J."/>
            <person name="Lind A.E."/>
            <person name="van Eijk R."/>
            <person name="Schleper C."/>
            <person name="Guy L."/>
            <person name="Ettema T.J."/>
        </authorList>
    </citation>
    <scope>NUCLEOTIDE SEQUENCE</scope>
</reference>
<dbReference type="EMBL" id="LAZR01000600">
    <property type="protein sequence ID" value="KKN63131.1"/>
    <property type="molecule type" value="Genomic_DNA"/>
</dbReference>
<sequence>MSAAAIAGKRHGDQLPLVFPALMLFAFFVVPFGLMIAVSFFERVQGGFYVPVFTTANYARFLSLFFGEILLFSLGLSAMVSAICLTVGAPFTYLLTRLSRRRQMPWLVAMLAVLSLSEVIIGFAWSTLLSRTAGVSNLLAAIGLMDGPDAWSPSLCAVLVGMVYQALPYAVLVLYPSFSRLDPSLAEAARTLGASPIRSFLTVVLPAMRTTLIATFIIVFVFALGAYLLPQLLGRPQHWTLSVLITDQAIYQSNMPFAAAMAVFLVIASLLLVLLTTVLGHKGKPA</sequence>
<evidence type="ECO:0000256" key="6">
    <source>
        <dbReference type="ARBA" id="ARBA00022989"/>
    </source>
</evidence>
<dbReference type="InterPro" id="IPR035906">
    <property type="entry name" value="MetI-like_sf"/>
</dbReference>
<evidence type="ECO:0000256" key="1">
    <source>
        <dbReference type="ARBA" id="ARBA00004651"/>
    </source>
</evidence>
<dbReference type="SUPFAM" id="SSF161098">
    <property type="entry name" value="MetI-like"/>
    <property type="match status" value="1"/>
</dbReference>
<feature type="transmembrane region" description="Helical" evidence="8">
    <location>
        <begin position="106"/>
        <end position="130"/>
    </location>
</feature>
<dbReference type="PROSITE" id="PS50928">
    <property type="entry name" value="ABC_TM1"/>
    <property type="match status" value="1"/>
</dbReference>
<dbReference type="GO" id="GO:0055085">
    <property type="term" value="P:transmembrane transport"/>
    <property type="evidence" value="ECO:0007669"/>
    <property type="project" value="InterPro"/>
</dbReference>
<name>A0A0F9UPM2_9ZZZZ</name>
<dbReference type="InterPro" id="IPR000515">
    <property type="entry name" value="MetI-like"/>
</dbReference>
<protein>
    <recommendedName>
        <fullName evidence="9">ABC transmembrane type-1 domain-containing protein</fullName>
    </recommendedName>
</protein>
<feature type="transmembrane region" description="Helical" evidence="8">
    <location>
        <begin position="21"/>
        <end position="41"/>
    </location>
</feature>
<proteinExistence type="inferred from homology"/>
<dbReference type="PANTHER" id="PTHR42929">
    <property type="entry name" value="INNER MEMBRANE ABC TRANSPORTER PERMEASE PROTEIN YDCU-RELATED-RELATED"/>
    <property type="match status" value="1"/>
</dbReference>
<comment type="caution">
    <text evidence="10">The sequence shown here is derived from an EMBL/GenBank/DDBJ whole genome shotgun (WGS) entry which is preliminary data.</text>
</comment>
<keyword evidence="4" id="KW-1003">Cell membrane</keyword>
<feature type="transmembrane region" description="Helical" evidence="8">
    <location>
        <begin position="200"/>
        <end position="229"/>
    </location>
</feature>
<evidence type="ECO:0000256" key="3">
    <source>
        <dbReference type="ARBA" id="ARBA00022448"/>
    </source>
</evidence>